<dbReference type="PANTHER" id="PTHR30106">
    <property type="entry name" value="INNER MEMBRANE PROTEIN YEIH-RELATED"/>
    <property type="match status" value="1"/>
</dbReference>
<evidence type="ECO:0000313" key="9">
    <source>
        <dbReference type="Proteomes" id="UP000199337"/>
    </source>
</evidence>
<feature type="transmembrane region" description="Helical" evidence="7">
    <location>
        <begin position="351"/>
        <end position="372"/>
    </location>
</feature>
<feature type="transmembrane region" description="Helical" evidence="7">
    <location>
        <begin position="113"/>
        <end position="136"/>
    </location>
</feature>
<protein>
    <submittedName>
        <fullName evidence="8">Conserved hypothetical integral membrane protein</fullName>
    </submittedName>
</protein>
<dbReference type="EMBL" id="FOOX01000002">
    <property type="protein sequence ID" value="SFG14026.1"/>
    <property type="molecule type" value="Genomic_DNA"/>
</dbReference>
<feature type="transmembrane region" description="Helical" evidence="7">
    <location>
        <begin position="207"/>
        <end position="228"/>
    </location>
</feature>
<keyword evidence="5 7" id="KW-1133">Transmembrane helix</keyword>
<dbReference type="GO" id="GO:0005886">
    <property type="term" value="C:plasma membrane"/>
    <property type="evidence" value="ECO:0007669"/>
    <property type="project" value="UniProtKB-SubCell"/>
</dbReference>
<dbReference type="AlphaFoldDB" id="A0A1I2PK64"/>
<gene>
    <name evidence="8" type="ORF">SAMN05660649_00840</name>
</gene>
<proteinExistence type="inferred from homology"/>
<accession>A0A1I2PK64</accession>
<evidence type="ECO:0000313" key="8">
    <source>
        <dbReference type="EMBL" id="SFG14026.1"/>
    </source>
</evidence>
<evidence type="ECO:0000256" key="6">
    <source>
        <dbReference type="ARBA" id="ARBA00023136"/>
    </source>
</evidence>
<keyword evidence="3" id="KW-1003">Cell membrane</keyword>
<evidence type="ECO:0000256" key="7">
    <source>
        <dbReference type="SAM" id="Phobius"/>
    </source>
</evidence>
<feature type="transmembrane region" description="Helical" evidence="7">
    <location>
        <begin position="148"/>
        <end position="169"/>
    </location>
</feature>
<sequence length="376" mass="40120">MLVRMLYLISKLLPGIALMLAVAVLARGGADLGFPQWPGLETIFASEPLTSKILIDVLHLNYILISILTGMLLRNLVGLPEVLMPGVRTSRLFIKIGVILLGSLYSVSDLASLGLTAFLIIFLFISLTLLFTLYLGQKAGMSPAAASLLAAGTAVCGVSAIVAAAPAVRAKISDVAYSIATILAVGLIFLLTFPTIGTVLGLSPHQFGVWAGTGIVNSGQVLAAALAFDHGTAHRVSESLKTGEIFNLTRIIFLPFVVLALAVYNSRRLEEEENEYAIHTSFWEKFPLFVIGFFVVVLLTSFGLLGETSPPSAELVFIRNLYNWFFAIGLSGLGMQISFDELRKAGGKPLVVGTAAAVVKAVGALVMVLLFIRQQP</sequence>
<feature type="transmembrane region" description="Helical" evidence="7">
    <location>
        <begin position="175"/>
        <end position="200"/>
    </location>
</feature>
<evidence type="ECO:0000256" key="1">
    <source>
        <dbReference type="ARBA" id="ARBA00004651"/>
    </source>
</evidence>
<comment type="subcellular location">
    <subcellularLocation>
        <location evidence="1">Cell membrane</location>
        <topology evidence="1">Multi-pass membrane protein</topology>
    </subcellularLocation>
</comment>
<feature type="transmembrane region" description="Helical" evidence="7">
    <location>
        <begin position="321"/>
        <end position="339"/>
    </location>
</feature>
<evidence type="ECO:0000256" key="4">
    <source>
        <dbReference type="ARBA" id="ARBA00022692"/>
    </source>
</evidence>
<name>A0A1I2PK64_9FIRM</name>
<evidence type="ECO:0000256" key="3">
    <source>
        <dbReference type="ARBA" id="ARBA00022475"/>
    </source>
</evidence>
<evidence type="ECO:0000256" key="2">
    <source>
        <dbReference type="ARBA" id="ARBA00007977"/>
    </source>
</evidence>
<dbReference type="Proteomes" id="UP000199337">
    <property type="component" value="Unassembled WGS sequence"/>
</dbReference>
<reference evidence="9" key="1">
    <citation type="submission" date="2016-10" db="EMBL/GenBank/DDBJ databases">
        <authorList>
            <person name="Varghese N."/>
            <person name="Submissions S."/>
        </authorList>
    </citation>
    <scope>NUCLEOTIDE SEQUENCE [LARGE SCALE GENOMIC DNA]</scope>
    <source>
        <strain evidence="9">DSM 17038</strain>
    </source>
</reference>
<feature type="transmembrane region" description="Helical" evidence="7">
    <location>
        <begin position="286"/>
        <end position="306"/>
    </location>
</feature>
<keyword evidence="9" id="KW-1185">Reference proteome</keyword>
<feature type="transmembrane region" description="Helical" evidence="7">
    <location>
        <begin position="59"/>
        <end position="77"/>
    </location>
</feature>
<organism evidence="8 9">
    <name type="scientific">Desulfotruncus arcticus DSM 17038</name>
    <dbReference type="NCBI Taxonomy" id="1121424"/>
    <lineage>
        <taxon>Bacteria</taxon>
        <taxon>Bacillati</taxon>
        <taxon>Bacillota</taxon>
        <taxon>Clostridia</taxon>
        <taxon>Eubacteriales</taxon>
        <taxon>Desulfallaceae</taxon>
        <taxon>Desulfotruncus</taxon>
    </lineage>
</organism>
<dbReference type="PANTHER" id="PTHR30106:SF1">
    <property type="entry name" value="UPF0324 MEMBRANE PROTEIN FN0533"/>
    <property type="match status" value="1"/>
</dbReference>
<dbReference type="RefSeq" id="WP_092468997.1">
    <property type="nucleotide sequence ID" value="NZ_FOOX01000002.1"/>
</dbReference>
<dbReference type="Pfam" id="PF03601">
    <property type="entry name" value="Cons_hypoth698"/>
    <property type="match status" value="1"/>
</dbReference>
<dbReference type="OrthoDB" id="9811391at2"/>
<feature type="transmembrane region" description="Helical" evidence="7">
    <location>
        <begin position="89"/>
        <end position="107"/>
    </location>
</feature>
<keyword evidence="6 7" id="KW-0472">Membrane</keyword>
<feature type="transmembrane region" description="Helical" evidence="7">
    <location>
        <begin position="248"/>
        <end position="265"/>
    </location>
</feature>
<dbReference type="InterPro" id="IPR018383">
    <property type="entry name" value="UPF0324_pro"/>
</dbReference>
<keyword evidence="4 7" id="KW-0812">Transmembrane</keyword>
<dbReference type="STRING" id="341036.SAMN05660649_00840"/>
<evidence type="ECO:0000256" key="5">
    <source>
        <dbReference type="ARBA" id="ARBA00022989"/>
    </source>
</evidence>
<comment type="similarity">
    <text evidence="2">Belongs to the UPF0324 family.</text>
</comment>